<dbReference type="InterPro" id="IPR005196">
    <property type="entry name" value="Glyco_hydro_65_N"/>
</dbReference>
<feature type="binding site" evidence="3">
    <location>
        <begin position="601"/>
        <end position="602"/>
    </location>
    <ligand>
        <name>substrate</name>
    </ligand>
</feature>
<dbReference type="Pfam" id="PF03633">
    <property type="entry name" value="Glyco_hydro_65C"/>
    <property type="match status" value="1"/>
</dbReference>
<dbReference type="GO" id="GO:0030246">
    <property type="term" value="F:carbohydrate binding"/>
    <property type="evidence" value="ECO:0007669"/>
    <property type="project" value="InterPro"/>
</dbReference>
<comment type="similarity">
    <text evidence="1">Belongs to the glycosyl hydrolase 65 family.</text>
</comment>
<dbReference type="InterPro" id="IPR005195">
    <property type="entry name" value="Glyco_hydro_65_M"/>
</dbReference>
<dbReference type="NCBIfam" id="NF010380">
    <property type="entry name" value="PRK13807.1"/>
    <property type="match status" value="1"/>
</dbReference>
<feature type="domain" description="Glycoside hydrolase family 65 C-terminal" evidence="5">
    <location>
        <begin position="698"/>
        <end position="757"/>
    </location>
</feature>
<dbReference type="GO" id="GO:0016757">
    <property type="term" value="F:glycosyltransferase activity"/>
    <property type="evidence" value="ECO:0007669"/>
    <property type="project" value="UniProtKB-ARBA"/>
</dbReference>
<accession>A0A5D6V7R2</accession>
<name>A0A5D6V7R2_9BACT</name>
<evidence type="ECO:0000313" key="8">
    <source>
        <dbReference type="Proteomes" id="UP000322791"/>
    </source>
</evidence>
<dbReference type="PANTHER" id="PTHR11051:SF14">
    <property type="entry name" value="MALTOSE PHOSPHORYLASE"/>
    <property type="match status" value="1"/>
</dbReference>
<sequence>MKDYIKIDEWRIIEEGFDPHLNKVSESIFSLGNGRMGQRANFEEQYSGPSLQGNYVAGVYYPDKTRVGWWKNGYPDYFAKVLNAANWIGIGVEIDGTEIDLAKLPVEDFRRELNMREGYLLRTCTVVLEEGRKLKIEAKRFCSIVDDEVGAIRYAITPLGFSGKATLTPYIDFDVKNQDANYDEKFWEEVSREMEDEAAYVTARTRKTGFDVCTGMTFALTQAGTPVTPRTIPIESEKYTAHIFTVSILDGEETVLTKFAANISSENHDRSLLQDVCQRAVQQARAKGFDKMVEEQAAAWAAKWAESDIIIEGDVAAQQAIRFNIFQLNQTYTGEDPRLNIGPKGFTGEKYGGSTYWDTEAYCLPFYLATADPQVGRNLLLYRYKQLGKAIENAQKLGFTDGAALYPMVTMNGEECHNEWEITFEEVHRNGAIAHAIYDYVRYTGDESYLADYGVDVLVAISRFWAQRVNFSEEKGQYVMLGVTGPNEYENNINNNWYTSTIALWTLNYTLEVLAKIKAENPARYAVLDMELGLEEGREFGTWRAIIDNMFLPEDPKRGIKLQQEGYLDKEQILVKDLPASERPLNQKWSWDRILRSCFIKQADVLQGMFLLEDQFDLDTIRRNFEFYEPRTVHESSLSPCVHAVLAARLGMEEKAYEMYLRTARLDLDDYNNDTEDGCHTTSMAGTWMAVVQGFGGMRVRDGQLHFRPMLPAKWSGFSFRIRFRGAVVKVHVGRNGVQIEADKPLTVFVNDEAVAVGQTPVTELVG</sequence>
<dbReference type="Gene3D" id="2.60.420.10">
    <property type="entry name" value="Maltose phosphorylase, domain 3"/>
    <property type="match status" value="1"/>
</dbReference>
<proteinExistence type="inferred from homology"/>
<evidence type="ECO:0000259" key="6">
    <source>
        <dbReference type="Pfam" id="PF03636"/>
    </source>
</evidence>
<evidence type="ECO:0000259" key="5">
    <source>
        <dbReference type="Pfam" id="PF03633"/>
    </source>
</evidence>
<evidence type="ECO:0000256" key="1">
    <source>
        <dbReference type="ARBA" id="ARBA00006768"/>
    </source>
</evidence>
<dbReference type="SUPFAM" id="SSF74650">
    <property type="entry name" value="Galactose mutarotase-like"/>
    <property type="match status" value="1"/>
</dbReference>
<keyword evidence="8" id="KW-1185">Reference proteome</keyword>
<dbReference type="PIRSF" id="PIRSF036289">
    <property type="entry name" value="Glycosyl_hydrolase_malt_phosph"/>
    <property type="match status" value="1"/>
</dbReference>
<dbReference type="InterPro" id="IPR037018">
    <property type="entry name" value="GH65_N"/>
</dbReference>
<organism evidence="7 8">
    <name type="scientific">Hymenobacter lutimineralis</name>
    <dbReference type="NCBI Taxonomy" id="2606448"/>
    <lineage>
        <taxon>Bacteria</taxon>
        <taxon>Pseudomonadati</taxon>
        <taxon>Bacteroidota</taxon>
        <taxon>Cytophagia</taxon>
        <taxon>Cytophagales</taxon>
        <taxon>Hymenobacteraceae</taxon>
        <taxon>Hymenobacter</taxon>
    </lineage>
</organism>
<dbReference type="InterPro" id="IPR008928">
    <property type="entry name" value="6-hairpin_glycosidase_sf"/>
</dbReference>
<dbReference type="GO" id="GO:0004553">
    <property type="term" value="F:hydrolase activity, hydrolyzing O-glycosyl compounds"/>
    <property type="evidence" value="ECO:0007669"/>
    <property type="project" value="TreeGrafter"/>
</dbReference>
<dbReference type="Pfam" id="PF03632">
    <property type="entry name" value="Glyco_hydro_65m"/>
    <property type="match status" value="1"/>
</dbReference>
<dbReference type="GO" id="GO:0005975">
    <property type="term" value="P:carbohydrate metabolic process"/>
    <property type="evidence" value="ECO:0007669"/>
    <property type="project" value="InterPro"/>
</dbReference>
<dbReference type="EMBL" id="VTHL01000005">
    <property type="protein sequence ID" value="TYZ11360.1"/>
    <property type="molecule type" value="Genomic_DNA"/>
</dbReference>
<feature type="active site" description="Proton donor" evidence="2">
    <location>
        <position position="488"/>
    </location>
</feature>
<dbReference type="AlphaFoldDB" id="A0A5D6V7R2"/>
<dbReference type="Pfam" id="PF03636">
    <property type="entry name" value="Glyco_hydro_65N"/>
    <property type="match status" value="1"/>
</dbReference>
<comment type="caution">
    <text evidence="7">The sequence shown here is derived from an EMBL/GenBank/DDBJ whole genome shotgun (WGS) entry which is preliminary data.</text>
</comment>
<dbReference type="PANTHER" id="PTHR11051">
    <property type="entry name" value="GLYCOSYL HYDROLASE-RELATED"/>
    <property type="match status" value="1"/>
</dbReference>
<dbReference type="Gene3D" id="1.50.10.10">
    <property type="match status" value="1"/>
</dbReference>
<dbReference type="Gene3D" id="2.70.98.40">
    <property type="entry name" value="Glycoside hydrolase, family 65, N-terminal domain"/>
    <property type="match status" value="1"/>
</dbReference>
<dbReference type="InterPro" id="IPR012341">
    <property type="entry name" value="6hp_glycosidase-like_sf"/>
</dbReference>
<dbReference type="InterPro" id="IPR011013">
    <property type="entry name" value="Gal_mutarotase_sf_dom"/>
</dbReference>
<keyword evidence="7" id="KW-0378">Hydrolase</keyword>
<protein>
    <submittedName>
        <fullName evidence="7">Glycoside hydrolase family 65 protein</fullName>
    </submittedName>
</protein>
<evidence type="ECO:0000259" key="4">
    <source>
        <dbReference type="Pfam" id="PF03632"/>
    </source>
</evidence>
<dbReference type="InterPro" id="IPR017045">
    <property type="entry name" value="Malt_Pase/Glycosyl_Hdrlase"/>
</dbReference>
<feature type="domain" description="Glycoside hydrolase family 65 central catalytic" evidence="4">
    <location>
        <begin position="322"/>
        <end position="689"/>
    </location>
</feature>
<feature type="domain" description="Glycoside hydrolase family 65 N-terminal" evidence="6">
    <location>
        <begin position="13"/>
        <end position="265"/>
    </location>
</feature>
<dbReference type="InterPro" id="IPR005194">
    <property type="entry name" value="Glyco_hydro_65_C"/>
</dbReference>
<gene>
    <name evidence="7" type="ORF">FY528_06580</name>
</gene>
<dbReference type="SUPFAM" id="SSF48208">
    <property type="entry name" value="Six-hairpin glycosidases"/>
    <property type="match status" value="1"/>
</dbReference>
<evidence type="ECO:0000313" key="7">
    <source>
        <dbReference type="EMBL" id="TYZ11360.1"/>
    </source>
</evidence>
<reference evidence="7 8" key="1">
    <citation type="submission" date="2019-08" db="EMBL/GenBank/DDBJ databases">
        <authorList>
            <person name="Seo M.-J."/>
        </authorList>
    </citation>
    <scope>NUCLEOTIDE SEQUENCE [LARGE SCALE GENOMIC DNA]</scope>
    <source>
        <strain evidence="7 8">KIGAM108</strain>
    </source>
</reference>
<dbReference type="RefSeq" id="WP_149070205.1">
    <property type="nucleotide sequence ID" value="NZ_VTHL01000005.1"/>
</dbReference>
<dbReference type="Proteomes" id="UP000322791">
    <property type="component" value="Unassembled WGS sequence"/>
</dbReference>
<evidence type="ECO:0000256" key="2">
    <source>
        <dbReference type="PIRSR" id="PIRSR036289-50"/>
    </source>
</evidence>
<evidence type="ECO:0000256" key="3">
    <source>
        <dbReference type="PIRSR" id="PIRSR036289-51"/>
    </source>
</evidence>
<feature type="binding site" evidence="3">
    <location>
        <begin position="357"/>
        <end position="358"/>
    </location>
    <ligand>
        <name>substrate</name>
    </ligand>
</feature>